<comment type="caution">
    <text evidence="3">The sequence shown here is derived from an EMBL/GenBank/DDBJ whole genome shotgun (WGS) entry which is preliminary data.</text>
</comment>
<sequence length="364" mass="37431">MTAATPPAQIREADALTSPPAAAGIAYTPPRLTSAQAGDANAAARRCRPFEIKIGGQEIAAPLHVTPTLGLPQDATAAAITCRLGTGRVVILAPGMLVDALLTEAAGLPARDLEPDLAALLLEALLAGLLPALETAGGVPIAIEAVGWAPAEAPPAAFHCSVGLRHGFSEAALHVAADAAAWPPLRRLIDAAPKQDAPLAGLPVPLAVRIGAVRLALADLRGLEPGDVVFPDVACRAGEALVVFGDSWAHTAKRDRASIVITTPRQRLDLQDGGQWMADPDSGAEAPSAERLDDLPVTLVFELGRSELPLAAVQGLAPGAVLDLGRDPGEAVDIVANGRRIGRGEIVRIEDALGVRVVRLFGDD</sequence>
<comment type="similarity">
    <text evidence="1">Belongs to the FliN/MopA/SpaO family.</text>
</comment>
<dbReference type="PANTHER" id="PTHR30034:SF6">
    <property type="entry name" value="YOP PROTEINS TRANSLOCATION PROTEIN Q"/>
    <property type="match status" value="1"/>
</dbReference>
<evidence type="ECO:0000313" key="4">
    <source>
        <dbReference type="Proteomes" id="UP001262410"/>
    </source>
</evidence>
<evidence type="ECO:0000259" key="2">
    <source>
        <dbReference type="Pfam" id="PF01052"/>
    </source>
</evidence>
<dbReference type="Gene3D" id="2.30.330.10">
    <property type="entry name" value="SpoA-like"/>
    <property type="match status" value="2"/>
</dbReference>
<protein>
    <submittedName>
        <fullName evidence="3">Type III secretion protein Q</fullName>
    </submittedName>
</protein>
<dbReference type="InterPro" id="IPR001543">
    <property type="entry name" value="FliN-like_C"/>
</dbReference>
<dbReference type="InterPro" id="IPR013385">
    <property type="entry name" value="T3SS_SpaO/YscQ/SpaO"/>
</dbReference>
<feature type="domain" description="Flagellar motor switch protein FliN-like C-terminal" evidence="2">
    <location>
        <begin position="290"/>
        <end position="360"/>
    </location>
</feature>
<dbReference type="PANTHER" id="PTHR30034">
    <property type="entry name" value="FLAGELLAR MOTOR SWITCH PROTEIN FLIM"/>
    <property type="match status" value="1"/>
</dbReference>
<dbReference type="SUPFAM" id="SSF101801">
    <property type="entry name" value="Surface presentation of antigens (SPOA)"/>
    <property type="match status" value="2"/>
</dbReference>
<dbReference type="NCBIfam" id="TIGR02551">
    <property type="entry name" value="SpaO_YscQ"/>
    <property type="match status" value="1"/>
</dbReference>
<organism evidence="3 4">
    <name type="scientific">Inquilinus ginsengisoli</name>
    <dbReference type="NCBI Taxonomy" id="363840"/>
    <lineage>
        <taxon>Bacteria</taxon>
        <taxon>Pseudomonadati</taxon>
        <taxon>Pseudomonadota</taxon>
        <taxon>Alphaproteobacteria</taxon>
        <taxon>Rhodospirillales</taxon>
        <taxon>Rhodospirillaceae</taxon>
        <taxon>Inquilinus</taxon>
    </lineage>
</organism>
<dbReference type="InterPro" id="IPR036429">
    <property type="entry name" value="SpoA-like_sf"/>
</dbReference>
<reference evidence="3 4" key="1">
    <citation type="submission" date="2023-07" db="EMBL/GenBank/DDBJ databases">
        <title>Sorghum-associated microbial communities from plants grown in Nebraska, USA.</title>
        <authorList>
            <person name="Schachtman D."/>
        </authorList>
    </citation>
    <scope>NUCLEOTIDE SEQUENCE [LARGE SCALE GENOMIC DNA]</scope>
    <source>
        <strain evidence="3 4">584</strain>
    </source>
</reference>
<dbReference type="Proteomes" id="UP001262410">
    <property type="component" value="Unassembled WGS sequence"/>
</dbReference>
<evidence type="ECO:0000256" key="1">
    <source>
        <dbReference type="ARBA" id="ARBA00009226"/>
    </source>
</evidence>
<accession>A0ABU1JXC0</accession>
<gene>
    <name evidence="3" type="ORF">E9232_005816</name>
</gene>
<dbReference type="InterPro" id="IPR001172">
    <property type="entry name" value="FliN_T3SS_HrcQb"/>
</dbReference>
<dbReference type="RefSeq" id="WP_309800089.1">
    <property type="nucleotide sequence ID" value="NZ_JAVDPW010000011.1"/>
</dbReference>
<name>A0ABU1JXC0_9PROT</name>
<dbReference type="Pfam" id="PF01052">
    <property type="entry name" value="FliMN_C"/>
    <property type="match status" value="1"/>
</dbReference>
<dbReference type="PRINTS" id="PR00956">
    <property type="entry name" value="FLGMOTORFLIN"/>
</dbReference>
<proteinExistence type="inferred from homology"/>
<dbReference type="EMBL" id="JAVDPW010000011">
    <property type="protein sequence ID" value="MDR6293266.1"/>
    <property type="molecule type" value="Genomic_DNA"/>
</dbReference>
<keyword evidence="4" id="KW-1185">Reference proteome</keyword>
<evidence type="ECO:0000313" key="3">
    <source>
        <dbReference type="EMBL" id="MDR6293266.1"/>
    </source>
</evidence>